<keyword evidence="1" id="KW-0472">Membrane</keyword>
<evidence type="ECO:0000313" key="2">
    <source>
        <dbReference type="EMBL" id="GLQ31648.1"/>
    </source>
</evidence>
<evidence type="ECO:0000256" key="1">
    <source>
        <dbReference type="SAM" id="Phobius"/>
    </source>
</evidence>
<dbReference type="Proteomes" id="UP001161389">
    <property type="component" value="Unassembled WGS sequence"/>
</dbReference>
<reference evidence="2" key="2">
    <citation type="submission" date="2023-01" db="EMBL/GenBank/DDBJ databases">
        <title>Draft genome sequence of Litoribrevibacter albus strain NBRC 110071.</title>
        <authorList>
            <person name="Sun Q."/>
            <person name="Mori K."/>
        </authorList>
    </citation>
    <scope>NUCLEOTIDE SEQUENCE</scope>
    <source>
        <strain evidence="2">NBRC 110071</strain>
    </source>
</reference>
<accession>A0AA37W7Q2</accession>
<protein>
    <submittedName>
        <fullName evidence="2">Uncharacterized protein</fullName>
    </submittedName>
</protein>
<keyword evidence="1" id="KW-1133">Transmembrane helix</keyword>
<proteinExistence type="predicted"/>
<gene>
    <name evidence="2" type="ORF">GCM10007876_21270</name>
</gene>
<name>A0AA37W7Q2_9GAMM</name>
<keyword evidence="3" id="KW-1185">Reference proteome</keyword>
<organism evidence="2 3">
    <name type="scientific">Litoribrevibacter albus</name>
    <dbReference type="NCBI Taxonomy" id="1473156"/>
    <lineage>
        <taxon>Bacteria</taxon>
        <taxon>Pseudomonadati</taxon>
        <taxon>Pseudomonadota</taxon>
        <taxon>Gammaproteobacteria</taxon>
        <taxon>Oceanospirillales</taxon>
        <taxon>Oceanospirillaceae</taxon>
        <taxon>Litoribrevibacter</taxon>
    </lineage>
</organism>
<keyword evidence="1" id="KW-0812">Transmembrane</keyword>
<comment type="caution">
    <text evidence="2">The sequence shown here is derived from an EMBL/GenBank/DDBJ whole genome shotgun (WGS) entry which is preliminary data.</text>
</comment>
<reference evidence="2" key="1">
    <citation type="journal article" date="2014" name="Int. J. Syst. Evol. Microbiol.">
        <title>Complete genome sequence of Corynebacterium casei LMG S-19264T (=DSM 44701T), isolated from a smear-ripened cheese.</title>
        <authorList>
            <consortium name="US DOE Joint Genome Institute (JGI-PGF)"/>
            <person name="Walter F."/>
            <person name="Albersmeier A."/>
            <person name="Kalinowski J."/>
            <person name="Ruckert C."/>
        </authorList>
    </citation>
    <scope>NUCLEOTIDE SEQUENCE</scope>
    <source>
        <strain evidence="2">NBRC 110071</strain>
    </source>
</reference>
<sequence>MEFTWQLVLSLVVTAFFLGRLIEGWFARKELAKLEMEVDVISAMSAKLNAEVLELREVVK</sequence>
<evidence type="ECO:0000313" key="3">
    <source>
        <dbReference type="Proteomes" id="UP001161389"/>
    </source>
</evidence>
<dbReference type="EMBL" id="BSNM01000014">
    <property type="protein sequence ID" value="GLQ31648.1"/>
    <property type="molecule type" value="Genomic_DNA"/>
</dbReference>
<feature type="transmembrane region" description="Helical" evidence="1">
    <location>
        <begin position="6"/>
        <end position="26"/>
    </location>
</feature>
<dbReference type="AlphaFoldDB" id="A0AA37W7Q2"/>